<feature type="domain" description="HAMP" evidence="6">
    <location>
        <begin position="209"/>
        <end position="263"/>
    </location>
</feature>
<evidence type="ECO:0000256" key="2">
    <source>
        <dbReference type="ARBA" id="ARBA00029447"/>
    </source>
</evidence>
<protein>
    <submittedName>
        <fullName evidence="7">HAMP domain-containing protein</fullName>
    </submittedName>
</protein>
<evidence type="ECO:0000256" key="3">
    <source>
        <dbReference type="PROSITE-ProRule" id="PRU00284"/>
    </source>
</evidence>
<feature type="transmembrane region" description="Helical" evidence="4">
    <location>
        <begin position="9"/>
        <end position="31"/>
    </location>
</feature>
<feature type="transmembrane region" description="Helical" evidence="4">
    <location>
        <begin position="188"/>
        <end position="207"/>
    </location>
</feature>
<dbReference type="Pfam" id="PF00015">
    <property type="entry name" value="MCPsignal"/>
    <property type="match status" value="1"/>
</dbReference>
<dbReference type="Gene3D" id="3.30.450.290">
    <property type="match status" value="1"/>
</dbReference>
<evidence type="ECO:0000256" key="4">
    <source>
        <dbReference type="SAM" id="Phobius"/>
    </source>
</evidence>
<keyword evidence="4" id="KW-0472">Membrane</keyword>
<dbReference type="Proteomes" id="UP000603602">
    <property type="component" value="Unassembled WGS sequence"/>
</dbReference>
<dbReference type="PROSITE" id="PS50111">
    <property type="entry name" value="CHEMOTAXIS_TRANSDUC_2"/>
    <property type="match status" value="1"/>
</dbReference>
<keyword evidence="4" id="KW-1133">Transmembrane helix</keyword>
<dbReference type="CDD" id="cd06225">
    <property type="entry name" value="HAMP"/>
    <property type="match status" value="1"/>
</dbReference>
<reference evidence="8" key="1">
    <citation type="submission" date="2023-07" db="EMBL/GenBank/DDBJ databases">
        <title>Thauera sp. CAU 1555 isolated from sand of Yaerae Beach.</title>
        <authorList>
            <person name="Kim W."/>
        </authorList>
    </citation>
    <scope>NUCLEOTIDE SEQUENCE [LARGE SCALE GENOMIC DNA]</scope>
    <source>
        <strain evidence="8">CAU 1555</strain>
    </source>
</reference>
<dbReference type="RefSeq" id="WP_187718600.1">
    <property type="nucleotide sequence ID" value="NZ_JACTAH010000002.1"/>
</dbReference>
<accession>A0ABR9BE99</accession>
<evidence type="ECO:0000259" key="6">
    <source>
        <dbReference type="PROSITE" id="PS50885"/>
    </source>
</evidence>
<gene>
    <name evidence="7" type="ORF">IFO67_12945</name>
</gene>
<dbReference type="EMBL" id="JACYTO010000002">
    <property type="protein sequence ID" value="MBD8503795.1"/>
    <property type="molecule type" value="Genomic_DNA"/>
</dbReference>
<comment type="similarity">
    <text evidence="2">Belongs to the methyl-accepting chemotaxis (MCP) protein family.</text>
</comment>
<evidence type="ECO:0000259" key="5">
    <source>
        <dbReference type="PROSITE" id="PS50111"/>
    </source>
</evidence>
<proteinExistence type="inferred from homology"/>
<dbReference type="InterPro" id="IPR003660">
    <property type="entry name" value="HAMP_dom"/>
</dbReference>
<keyword evidence="1 3" id="KW-0807">Transducer</keyword>
<dbReference type="SMART" id="SM00304">
    <property type="entry name" value="HAMP"/>
    <property type="match status" value="1"/>
</dbReference>
<dbReference type="PANTHER" id="PTHR32089:SF112">
    <property type="entry name" value="LYSOZYME-LIKE PROTEIN-RELATED"/>
    <property type="match status" value="1"/>
</dbReference>
<dbReference type="SMART" id="SM00283">
    <property type="entry name" value="MA"/>
    <property type="match status" value="1"/>
</dbReference>
<keyword evidence="4" id="KW-0812">Transmembrane</keyword>
<evidence type="ECO:0000256" key="1">
    <source>
        <dbReference type="ARBA" id="ARBA00023224"/>
    </source>
</evidence>
<keyword evidence="8" id="KW-1185">Reference proteome</keyword>
<evidence type="ECO:0000313" key="7">
    <source>
        <dbReference type="EMBL" id="MBD8503795.1"/>
    </source>
</evidence>
<evidence type="ECO:0000313" key="8">
    <source>
        <dbReference type="Proteomes" id="UP000603602"/>
    </source>
</evidence>
<dbReference type="PROSITE" id="PS50885">
    <property type="entry name" value="HAMP"/>
    <property type="match status" value="1"/>
</dbReference>
<feature type="domain" description="Methyl-accepting transducer" evidence="5">
    <location>
        <begin position="268"/>
        <end position="504"/>
    </location>
</feature>
<dbReference type="PANTHER" id="PTHR32089">
    <property type="entry name" value="METHYL-ACCEPTING CHEMOTAXIS PROTEIN MCPB"/>
    <property type="match status" value="1"/>
</dbReference>
<dbReference type="Gene3D" id="1.10.287.950">
    <property type="entry name" value="Methyl-accepting chemotaxis protein"/>
    <property type="match status" value="1"/>
</dbReference>
<name>A0ABR9BE99_9RHOO</name>
<dbReference type="InterPro" id="IPR004089">
    <property type="entry name" value="MCPsignal_dom"/>
</dbReference>
<dbReference type="SUPFAM" id="SSF58104">
    <property type="entry name" value="Methyl-accepting chemotaxis protein (MCP) signaling domain"/>
    <property type="match status" value="1"/>
</dbReference>
<organism evidence="7 8">
    <name type="scientific">Thauera sedimentorum</name>
    <dbReference type="NCBI Taxonomy" id="2767595"/>
    <lineage>
        <taxon>Bacteria</taxon>
        <taxon>Pseudomonadati</taxon>
        <taxon>Pseudomonadota</taxon>
        <taxon>Betaproteobacteria</taxon>
        <taxon>Rhodocyclales</taxon>
        <taxon>Zoogloeaceae</taxon>
        <taxon>Thauera</taxon>
    </lineage>
</organism>
<sequence length="540" mass="58707">MRRLADMPIWFRLTAVIWLMLILAWSTMIIWETQVNRETAIEQAEDFAATVNEMTMAGLTGMMITGTVDQRDVFLDQIKELSAVRDLKVLRGEATSRLYGPGHAAERATDAAENAALASGETVMRVERDDQYGEHLRVVVPARASANYLGKDCLVCHQVPEGTVLGAVSMRISLDKVNAAVESFRNKIFLFAVLVSVPLLGFVVLFVRSFVTRPLSHLTDSLSDIARGEGDLTRRLEVRGKDEIGHTANTFNQMMSTIGGLVKQVSQSAEAVAQSARSLSQSAARVAESSHLQNDQSVSAAGAVEEMLGNITHIASSTESVRDRSRESLVRSQEGKSSLSQLIGEVSHVQEAVRHMAESVTAFVESTQSITTMTQEVREIAEQTNLLALNAAIEAARAGEQGRGFAVVADEVRKLAEKSARSASEIDEITQEITRQSQSVQKSIQRGMEHLDSSRKAADVVSDVLDAANASVTEVGDGLDRIASATEEQRRASEQVTSNIEAIASMAKENNHAIEDTVQAAQELERLAAGLQESVSRFRV</sequence>
<dbReference type="CDD" id="cd11386">
    <property type="entry name" value="MCP_signal"/>
    <property type="match status" value="1"/>
</dbReference>
<comment type="caution">
    <text evidence="7">The sequence shown here is derived from an EMBL/GenBank/DDBJ whole genome shotgun (WGS) entry which is preliminary data.</text>
</comment>
<dbReference type="Pfam" id="PF00672">
    <property type="entry name" value="HAMP"/>
    <property type="match status" value="1"/>
</dbReference>